<evidence type="ECO:0000313" key="1">
    <source>
        <dbReference type="EMBL" id="KAI5655727.1"/>
    </source>
</evidence>
<sequence>MEYFRLILLFFFFFFLNPSCPPENTKILLICSLFKINLPSPTALHLSNRRCLSPDQCTISFEIEVFLRILVEVEPPTPLRYIIGAVVMMVGVVLPVGFMMFRNKRRQKKERKKSEDNDIDLFVVKAVQVESFYSPSYLLDVVNARFFIEYVQI</sequence>
<comment type="caution">
    <text evidence="1">The sequence shown here is derived from an EMBL/GenBank/DDBJ whole genome shotgun (WGS) entry which is preliminary data.</text>
</comment>
<keyword evidence="2" id="KW-1185">Reference proteome</keyword>
<reference evidence="2" key="1">
    <citation type="journal article" date="2023" name="Nat. Plants">
        <title>Single-cell RNA sequencing provides a high-resolution roadmap for understanding the multicellular compartmentation of specialized metabolism.</title>
        <authorList>
            <person name="Sun S."/>
            <person name="Shen X."/>
            <person name="Li Y."/>
            <person name="Li Y."/>
            <person name="Wang S."/>
            <person name="Li R."/>
            <person name="Zhang H."/>
            <person name="Shen G."/>
            <person name="Guo B."/>
            <person name="Wei J."/>
            <person name="Xu J."/>
            <person name="St-Pierre B."/>
            <person name="Chen S."/>
            <person name="Sun C."/>
        </authorList>
    </citation>
    <scope>NUCLEOTIDE SEQUENCE [LARGE SCALE GENOMIC DNA]</scope>
</reference>
<dbReference type="EMBL" id="CM044707">
    <property type="protein sequence ID" value="KAI5655727.1"/>
    <property type="molecule type" value="Genomic_DNA"/>
</dbReference>
<evidence type="ECO:0000313" key="2">
    <source>
        <dbReference type="Proteomes" id="UP001060085"/>
    </source>
</evidence>
<name>A0ACC0A6Z6_CATRO</name>
<protein>
    <submittedName>
        <fullName evidence="1">Uncharacterized protein</fullName>
    </submittedName>
</protein>
<dbReference type="Proteomes" id="UP001060085">
    <property type="component" value="Linkage Group LG07"/>
</dbReference>
<proteinExistence type="predicted"/>
<gene>
    <name evidence="1" type="ORF">M9H77_32914</name>
</gene>
<accession>A0ACC0A6Z6</accession>
<organism evidence="1 2">
    <name type="scientific">Catharanthus roseus</name>
    <name type="common">Madagascar periwinkle</name>
    <name type="synonym">Vinca rosea</name>
    <dbReference type="NCBI Taxonomy" id="4058"/>
    <lineage>
        <taxon>Eukaryota</taxon>
        <taxon>Viridiplantae</taxon>
        <taxon>Streptophyta</taxon>
        <taxon>Embryophyta</taxon>
        <taxon>Tracheophyta</taxon>
        <taxon>Spermatophyta</taxon>
        <taxon>Magnoliopsida</taxon>
        <taxon>eudicotyledons</taxon>
        <taxon>Gunneridae</taxon>
        <taxon>Pentapetalae</taxon>
        <taxon>asterids</taxon>
        <taxon>lamiids</taxon>
        <taxon>Gentianales</taxon>
        <taxon>Apocynaceae</taxon>
        <taxon>Rauvolfioideae</taxon>
        <taxon>Vinceae</taxon>
        <taxon>Catharanthinae</taxon>
        <taxon>Catharanthus</taxon>
    </lineage>
</organism>